<dbReference type="Pfam" id="PF13015">
    <property type="entry name" value="PRKCSH_1"/>
    <property type="match status" value="1"/>
</dbReference>
<dbReference type="InterPro" id="IPR009011">
    <property type="entry name" value="Man6P_isomerase_rcpt-bd_dom_sf"/>
</dbReference>
<keyword evidence="4" id="KW-1015">Disulfide bond</keyword>
<proteinExistence type="predicted"/>
<feature type="compositionally biased region" description="Low complexity" evidence="6">
    <location>
        <begin position="283"/>
        <end position="311"/>
    </location>
</feature>
<dbReference type="InterPro" id="IPR028146">
    <property type="entry name" value="PRKCSH_N"/>
</dbReference>
<evidence type="ECO:0000256" key="1">
    <source>
        <dbReference type="ARBA" id="ARBA00022387"/>
    </source>
</evidence>
<evidence type="ECO:0000313" key="10">
    <source>
        <dbReference type="Proteomes" id="UP001244341"/>
    </source>
</evidence>
<evidence type="ECO:0000256" key="7">
    <source>
        <dbReference type="SAM" id="SignalP"/>
    </source>
</evidence>
<reference evidence="9 10" key="1">
    <citation type="submission" date="2023-05" db="EMBL/GenBank/DDBJ databases">
        <title>A 100% complete, gapless, phased diploid assembly of the Scenedesmus obliquus UTEX 3031 genome.</title>
        <authorList>
            <person name="Biondi T.C."/>
            <person name="Hanschen E.R."/>
            <person name="Kwon T."/>
            <person name="Eng W."/>
            <person name="Kruse C.P.S."/>
            <person name="Koehler S.I."/>
            <person name="Kunde Y."/>
            <person name="Gleasner C.D."/>
            <person name="You Mak K.T."/>
            <person name="Polle J."/>
            <person name="Hovde B.T."/>
            <person name="Starkenburg S.R."/>
        </authorList>
    </citation>
    <scope>NUCLEOTIDE SEQUENCE [LARGE SCALE GENOMIC DNA]</scope>
    <source>
        <strain evidence="9 10">DOE0152z</strain>
    </source>
</reference>
<name>A0ABY8U955_TETOB</name>
<feature type="compositionally biased region" description="Basic and acidic residues" evidence="6">
    <location>
        <begin position="401"/>
        <end position="410"/>
    </location>
</feature>
<feature type="coiled-coil region" evidence="5">
    <location>
        <begin position="124"/>
        <end position="244"/>
    </location>
</feature>
<dbReference type="EMBL" id="CP126215">
    <property type="protein sequence ID" value="WIA16986.1"/>
    <property type="molecule type" value="Genomic_DNA"/>
</dbReference>
<dbReference type="InterPro" id="IPR044865">
    <property type="entry name" value="MRH_dom"/>
</dbReference>
<keyword evidence="3" id="KW-0256">Endoplasmic reticulum</keyword>
<dbReference type="PROSITE" id="PS51914">
    <property type="entry name" value="MRH"/>
    <property type="match status" value="1"/>
</dbReference>
<feature type="compositionally biased region" description="Acidic residues" evidence="6">
    <location>
        <begin position="370"/>
        <end position="381"/>
    </location>
</feature>
<dbReference type="Gene3D" id="2.70.130.10">
    <property type="entry name" value="Mannose-6-phosphate receptor binding domain"/>
    <property type="match status" value="1"/>
</dbReference>
<feature type="region of interest" description="Disordered" evidence="6">
    <location>
        <begin position="331"/>
        <end position="410"/>
    </location>
</feature>
<keyword evidence="2 7" id="KW-0732">Signal</keyword>
<keyword evidence="5" id="KW-0175">Coiled coil</keyword>
<feature type="domain" description="MRH" evidence="8">
    <location>
        <begin position="444"/>
        <end position="541"/>
    </location>
</feature>
<feature type="coiled-coil region" evidence="5">
    <location>
        <begin position="537"/>
        <end position="571"/>
    </location>
</feature>
<evidence type="ECO:0000256" key="2">
    <source>
        <dbReference type="ARBA" id="ARBA00022729"/>
    </source>
</evidence>
<organism evidence="9 10">
    <name type="scientific">Tetradesmus obliquus</name>
    <name type="common">Green alga</name>
    <name type="synonym">Acutodesmus obliquus</name>
    <dbReference type="NCBI Taxonomy" id="3088"/>
    <lineage>
        <taxon>Eukaryota</taxon>
        <taxon>Viridiplantae</taxon>
        <taxon>Chlorophyta</taxon>
        <taxon>core chlorophytes</taxon>
        <taxon>Chlorophyceae</taxon>
        <taxon>CS clade</taxon>
        <taxon>Sphaeropleales</taxon>
        <taxon>Scenedesmaceae</taxon>
        <taxon>Tetradesmus</taxon>
    </lineage>
</organism>
<keyword evidence="10" id="KW-1185">Reference proteome</keyword>
<protein>
    <recommendedName>
        <fullName evidence="1">Glucosidase 2 subunit beta</fullName>
    </recommendedName>
</protein>
<dbReference type="PANTHER" id="PTHR12630:SF1">
    <property type="entry name" value="GLUCOSIDASE 2 SUBUNIT BETA"/>
    <property type="match status" value="1"/>
</dbReference>
<feature type="chain" id="PRO_5046094679" description="Glucosidase 2 subunit beta" evidence="7">
    <location>
        <begin position="24"/>
        <end position="592"/>
    </location>
</feature>
<evidence type="ECO:0000259" key="8">
    <source>
        <dbReference type="PROSITE" id="PS51914"/>
    </source>
</evidence>
<dbReference type="PANTHER" id="PTHR12630">
    <property type="entry name" value="N-LINKED OLIGOSACCHARIDE PROCESSING"/>
    <property type="match status" value="1"/>
</dbReference>
<evidence type="ECO:0000256" key="3">
    <source>
        <dbReference type="ARBA" id="ARBA00022824"/>
    </source>
</evidence>
<evidence type="ECO:0000256" key="5">
    <source>
        <dbReference type="SAM" id="Coils"/>
    </source>
</evidence>
<evidence type="ECO:0000313" key="9">
    <source>
        <dbReference type="EMBL" id="WIA16986.1"/>
    </source>
</evidence>
<dbReference type="Pfam" id="PF12999">
    <property type="entry name" value="PRKCSH-like"/>
    <property type="match status" value="1"/>
</dbReference>
<feature type="region of interest" description="Disordered" evidence="6">
    <location>
        <begin position="256"/>
        <end position="315"/>
    </location>
</feature>
<dbReference type="InterPro" id="IPR039794">
    <property type="entry name" value="Gtb1-like"/>
</dbReference>
<dbReference type="SUPFAM" id="SSF50911">
    <property type="entry name" value="Mannose 6-phosphate receptor domain"/>
    <property type="match status" value="1"/>
</dbReference>
<sequence length="592" mass="63002">MGTSKGVLLLLLLSLCLASTAQAAASNVIRGAQPDQIEKYQPVNGKFTCFDGSKTIDFNLVNDNFCDCPDSSDEPGTSACPNGVFYCRNKGHEPRLLATSFVDDGVCDCCDGTDELSGCKNTCIEKNSAKRDALRAKIDEYKASLEKKGQCAASAAGVREHIKQRHANVDGDIAATEQELQKLTADKKRLEEETEVKRAAHKKQQAELAAQRKAEREAAAAKAAEEAAAAAKAAEEQAAADKAAAEAAAAAEGAAGEVAAAAAEHEETDEERGRRIAAQWTNDPAAAGPASDSQAAADEAASQQQQQAVTDEAAKDGASYLSRVYSKAKESVQKIIGSPTNADSAESDDADSAAAAAGDEDEPPLPYEEPAPEEGDTDEPDWSMNNDSVNADPDYEPFDDSELKKVGEDASAAERKLTELRTEKERVARQVDLTFNDAWAGLMNKCLEARMPQFTYKFCFFDKASQVDNGGGHETSLGLWRGFEKGGTEAVFDGGDYCHKAPARSLRVRLECGSEEKAWDASEPEVCSYAVHASTPAACKTDRLKQLEDNMASLLAEEAALAAEIAAEEAQRQADLAALRAKIEGGGAHDEL</sequence>
<accession>A0ABY8U955</accession>
<evidence type="ECO:0000256" key="6">
    <source>
        <dbReference type="SAM" id="MobiDB-lite"/>
    </source>
</evidence>
<gene>
    <name evidence="9" type="ORF">OEZ85_013900</name>
</gene>
<dbReference type="Proteomes" id="UP001244341">
    <property type="component" value="Chromosome 8b"/>
</dbReference>
<dbReference type="InterPro" id="IPR036607">
    <property type="entry name" value="PRKCSH"/>
</dbReference>
<evidence type="ECO:0000256" key="4">
    <source>
        <dbReference type="ARBA" id="ARBA00023157"/>
    </source>
</evidence>
<feature type="signal peptide" evidence="7">
    <location>
        <begin position="1"/>
        <end position="23"/>
    </location>
</feature>